<reference evidence="3" key="1">
    <citation type="submission" date="2025-08" db="UniProtKB">
        <authorList>
            <consortium name="RefSeq"/>
        </authorList>
    </citation>
    <scope>IDENTIFICATION</scope>
    <source>
        <tissue evidence="3">Tentacle</tissue>
    </source>
</reference>
<evidence type="ECO:0000256" key="1">
    <source>
        <dbReference type="SAM" id="MobiDB-lite"/>
    </source>
</evidence>
<dbReference type="InParanoid" id="A0A6P8H0F2"/>
<accession>A0A6P8H0F2</accession>
<evidence type="ECO:0000313" key="2">
    <source>
        <dbReference type="Proteomes" id="UP000515163"/>
    </source>
</evidence>
<dbReference type="GeneID" id="116287370"/>
<keyword evidence="2" id="KW-1185">Reference proteome</keyword>
<dbReference type="RefSeq" id="XP_031549904.1">
    <property type="nucleotide sequence ID" value="XM_031694044.1"/>
</dbReference>
<proteinExistence type="predicted"/>
<feature type="compositionally biased region" description="Basic residues" evidence="1">
    <location>
        <begin position="10"/>
        <end position="20"/>
    </location>
</feature>
<sequence length="191" mass="21626">MADASEKASKASKKNQKRSQKRTEARIEKIKQEGVVEQIFEEKDPIKVLKKKLQEAKDNKDHKLAAELRQQLWVAQDEAAGLLVPDSEKQKVQLHNHITKLPSGSETNSRLTMFQGTQDILNQSGPETGGLSPSEKRLRNLKKKLQQIHTLKEKQLKGEKLENTQIEKVKAEDSILEEIKELESILTGTSL</sequence>
<feature type="region of interest" description="Disordered" evidence="1">
    <location>
        <begin position="1"/>
        <end position="26"/>
    </location>
</feature>
<gene>
    <name evidence="3" type="primary">LOC116287370</name>
</gene>
<organism evidence="2 3">
    <name type="scientific">Actinia tenebrosa</name>
    <name type="common">Australian red waratah sea anemone</name>
    <dbReference type="NCBI Taxonomy" id="6105"/>
    <lineage>
        <taxon>Eukaryota</taxon>
        <taxon>Metazoa</taxon>
        <taxon>Cnidaria</taxon>
        <taxon>Anthozoa</taxon>
        <taxon>Hexacorallia</taxon>
        <taxon>Actiniaria</taxon>
        <taxon>Actiniidae</taxon>
        <taxon>Actinia</taxon>
    </lineage>
</organism>
<protein>
    <submittedName>
        <fullName evidence="3">Partner of Y14 and mago-like</fullName>
    </submittedName>
</protein>
<name>A0A6P8H0F2_ACTTE</name>
<dbReference type="OrthoDB" id="10067701at2759"/>
<dbReference type="Proteomes" id="UP000515163">
    <property type="component" value="Unplaced"/>
</dbReference>
<dbReference type="KEGG" id="aten:116287370"/>
<evidence type="ECO:0000313" key="3">
    <source>
        <dbReference type="RefSeq" id="XP_031549904.1"/>
    </source>
</evidence>
<dbReference type="AlphaFoldDB" id="A0A6P8H0F2"/>